<comment type="caution">
    <text evidence="1">The sequence shown here is derived from an EMBL/GenBank/DDBJ whole genome shotgun (WGS) entry which is preliminary data.</text>
</comment>
<name>A0A9P5BVA5_9PLEO</name>
<evidence type="ECO:0000313" key="2">
    <source>
        <dbReference type="Proteomes" id="UP000758155"/>
    </source>
</evidence>
<dbReference type="Proteomes" id="UP000758155">
    <property type="component" value="Unassembled WGS sequence"/>
</dbReference>
<keyword evidence="2" id="KW-1185">Reference proteome</keyword>
<dbReference type="AlphaFoldDB" id="A0A9P5BVA5"/>
<sequence>MDTTSYHTNEYGDNRGDNVLHSDSPQHHHYHKYSNHSHQHLDYYKDHNTDQDYHCFKDLYHPKNLYCCKDLYCYKSLYCYKDLYGYKNLYSYEDFNCYEDLHRDEDLCCYKDCNNNARAPKPTFSKAIARTVSQRVVVRTCLENMLYLLNVRLGTEIRAENLARAVE</sequence>
<evidence type="ECO:0000313" key="1">
    <source>
        <dbReference type="EMBL" id="KAF3031526.1"/>
    </source>
</evidence>
<organism evidence="1 2">
    <name type="scientific">Didymella heteroderae</name>
    <dbReference type="NCBI Taxonomy" id="1769908"/>
    <lineage>
        <taxon>Eukaryota</taxon>
        <taxon>Fungi</taxon>
        <taxon>Dikarya</taxon>
        <taxon>Ascomycota</taxon>
        <taxon>Pezizomycotina</taxon>
        <taxon>Dothideomycetes</taxon>
        <taxon>Pleosporomycetidae</taxon>
        <taxon>Pleosporales</taxon>
        <taxon>Pleosporineae</taxon>
        <taxon>Didymellaceae</taxon>
        <taxon>Didymella</taxon>
    </lineage>
</organism>
<gene>
    <name evidence="1" type="ORF">E8E12_001540</name>
</gene>
<reference evidence="1" key="1">
    <citation type="submission" date="2019-04" db="EMBL/GenBank/DDBJ databases">
        <title>Sequencing of skin fungus with MAO and IRED activity.</title>
        <authorList>
            <person name="Marsaioli A.J."/>
            <person name="Bonatto J.M.C."/>
            <person name="Reis Junior O."/>
        </authorList>
    </citation>
    <scope>NUCLEOTIDE SEQUENCE</scope>
    <source>
        <strain evidence="1">28M1</strain>
    </source>
</reference>
<protein>
    <submittedName>
        <fullName evidence="1">Uncharacterized protein</fullName>
    </submittedName>
</protein>
<dbReference type="EMBL" id="SWKV01000139">
    <property type="protein sequence ID" value="KAF3031526.1"/>
    <property type="molecule type" value="Genomic_DNA"/>
</dbReference>
<accession>A0A9P5BVA5</accession>
<proteinExistence type="predicted"/>